<reference evidence="4 5" key="1">
    <citation type="submission" date="2019-06" db="EMBL/GenBank/DDBJ databases">
        <title>Whole genome shotgun sequence of Streptomyces cacaoi subsp. cacaoi NBRC 12748.</title>
        <authorList>
            <person name="Hosoyama A."/>
            <person name="Uohara A."/>
            <person name="Ohji S."/>
            <person name="Ichikawa N."/>
        </authorList>
    </citation>
    <scope>NUCLEOTIDE SEQUENCE [LARGE SCALE GENOMIC DNA]</scope>
    <source>
        <strain evidence="4 5">NBRC 12748</strain>
    </source>
</reference>
<proteinExistence type="predicted"/>
<keyword evidence="5" id="KW-1185">Reference proteome</keyword>
<dbReference type="SUPFAM" id="SSF47336">
    <property type="entry name" value="ACP-like"/>
    <property type="match status" value="1"/>
</dbReference>
<dbReference type="GO" id="GO:0016620">
    <property type="term" value="F:oxidoreductase activity, acting on the aldehyde or oxo group of donors, NAD or NADP as acceptor"/>
    <property type="evidence" value="ECO:0007669"/>
    <property type="project" value="InterPro"/>
</dbReference>
<dbReference type="SUPFAM" id="SSF53720">
    <property type="entry name" value="ALDH-like"/>
    <property type="match status" value="1"/>
</dbReference>
<organism evidence="4 5">
    <name type="scientific">Streptomyces cacaoi</name>
    <dbReference type="NCBI Taxonomy" id="1898"/>
    <lineage>
        <taxon>Bacteria</taxon>
        <taxon>Bacillati</taxon>
        <taxon>Actinomycetota</taxon>
        <taxon>Actinomycetes</taxon>
        <taxon>Kitasatosporales</taxon>
        <taxon>Streptomycetaceae</taxon>
        <taxon>Streptomyces</taxon>
    </lineage>
</organism>
<dbReference type="Pfam" id="PF00550">
    <property type="entry name" value="PP-binding"/>
    <property type="match status" value="1"/>
</dbReference>
<feature type="region of interest" description="Disordered" evidence="2">
    <location>
        <begin position="80"/>
        <end position="119"/>
    </location>
</feature>
<evidence type="ECO:0000256" key="2">
    <source>
        <dbReference type="SAM" id="MobiDB-lite"/>
    </source>
</evidence>
<feature type="compositionally biased region" description="Low complexity" evidence="2">
    <location>
        <begin position="81"/>
        <end position="110"/>
    </location>
</feature>
<dbReference type="Gene3D" id="1.10.1200.10">
    <property type="entry name" value="ACP-like"/>
    <property type="match status" value="1"/>
</dbReference>
<dbReference type="InterPro" id="IPR016162">
    <property type="entry name" value="Ald_DH_N"/>
</dbReference>
<dbReference type="Pfam" id="PF00171">
    <property type="entry name" value="Aldedh"/>
    <property type="match status" value="1"/>
</dbReference>
<dbReference type="AlphaFoldDB" id="A0A4Y3QWX1"/>
<comment type="caution">
    <text evidence="4">The sequence shown here is derived from an EMBL/GenBank/DDBJ whole genome shotgun (WGS) entry which is preliminary data.</text>
</comment>
<evidence type="ECO:0000313" key="5">
    <source>
        <dbReference type="Proteomes" id="UP000319210"/>
    </source>
</evidence>
<dbReference type="InterPro" id="IPR009081">
    <property type="entry name" value="PP-bd_ACP"/>
</dbReference>
<dbReference type="PROSITE" id="PS50075">
    <property type="entry name" value="CARRIER"/>
    <property type="match status" value="1"/>
</dbReference>
<name>A0A4Y3QWX1_STRCI</name>
<dbReference type="Gene3D" id="3.40.309.10">
    <property type="entry name" value="Aldehyde Dehydrogenase, Chain A, domain 2"/>
    <property type="match status" value="1"/>
</dbReference>
<feature type="domain" description="Carrier" evidence="3">
    <location>
        <begin position="2"/>
        <end position="80"/>
    </location>
</feature>
<dbReference type="PANTHER" id="PTHR11699">
    <property type="entry name" value="ALDEHYDE DEHYDROGENASE-RELATED"/>
    <property type="match status" value="1"/>
</dbReference>
<dbReference type="Proteomes" id="UP000319210">
    <property type="component" value="Unassembled WGS sequence"/>
</dbReference>
<dbReference type="Gene3D" id="3.40.605.10">
    <property type="entry name" value="Aldehyde Dehydrogenase, Chain A, domain 1"/>
    <property type="match status" value="1"/>
</dbReference>
<dbReference type="EMBL" id="BJMM01000006">
    <property type="protein sequence ID" value="GEB49093.1"/>
    <property type="molecule type" value="Genomic_DNA"/>
</dbReference>
<dbReference type="InterPro" id="IPR036736">
    <property type="entry name" value="ACP-like_sf"/>
</dbReference>
<dbReference type="RefSeq" id="WP_230988534.1">
    <property type="nucleotide sequence ID" value="NZ_BJMM01000006.1"/>
</dbReference>
<accession>A0A4Y3QWX1</accession>
<keyword evidence="1" id="KW-0560">Oxidoreductase</keyword>
<protein>
    <submittedName>
        <fullName evidence="4">Gamma-aminobutyraldehyde dehydrogenase</fullName>
    </submittedName>
</protein>
<dbReference type="InterPro" id="IPR015590">
    <property type="entry name" value="Aldehyde_DH_dom"/>
</dbReference>
<sequence length="556" mass="57981">MNEPSSLTSRVTDLLCEALQIDPPPAEMDLIAAGLLDSIGFMHLFAAMETEFGIGVTAADLSPDRFRSVERIAAFVSAKQEQAGPQAESAEAAEAATPPAAAAPASAEPAVLTDPRTGRERRRVAVSGVREVAAAVAECRAAAAGWAAHTPRERARRLLRLADLVEERSAEYVAAEQAGTGKPAAEAAGEVEQCADLLRFYAGALRTGRSPAPGGLLPGRESWVRWEPLGVVGVIVPWNYPLMMAAWRIGPALAAGNTVVLKPALTTPDTALLLARDAAAALGPGVLLTVPGDRDTGRLLVESDVDAVAFTGSETGGRDVVARAGLRRVSLELGGNCPAVVLPDAPPDTCQGLVAAATYNAGQSCASPARVITLRENYEQTVEGLAKAMAERRAGVDFGPLNNADQAARYDRIVARSAARVEHVAPLAPPPGEEDGHWRPGRILADLPADDPAVREEVFAPVLTVQAADDHAEAVALANGVPQALAASVWGARADEVLDLAGQLDAGEVWINCHLEQTAELPHGGRGASGHGTDMSVLALTEYQRPKTVTARVGRS</sequence>
<evidence type="ECO:0000259" key="3">
    <source>
        <dbReference type="PROSITE" id="PS50075"/>
    </source>
</evidence>
<evidence type="ECO:0000256" key="1">
    <source>
        <dbReference type="ARBA" id="ARBA00023002"/>
    </source>
</evidence>
<dbReference type="InterPro" id="IPR016161">
    <property type="entry name" value="Ald_DH/histidinol_DH"/>
</dbReference>
<evidence type="ECO:0000313" key="4">
    <source>
        <dbReference type="EMBL" id="GEB49093.1"/>
    </source>
</evidence>
<dbReference type="InterPro" id="IPR016163">
    <property type="entry name" value="Ald_DH_C"/>
</dbReference>
<gene>
    <name evidence="4" type="primary">betB</name>
    <name evidence="4" type="ORF">SCA03_16440</name>
</gene>